<gene>
    <name evidence="1" type="ORF">QE152_g22660</name>
</gene>
<dbReference type="EMBL" id="JASPKY010000219">
    <property type="protein sequence ID" value="KAK9719490.1"/>
    <property type="molecule type" value="Genomic_DNA"/>
</dbReference>
<evidence type="ECO:0000313" key="2">
    <source>
        <dbReference type="Proteomes" id="UP001458880"/>
    </source>
</evidence>
<keyword evidence="2" id="KW-1185">Reference proteome</keyword>
<sequence>MDGSGARDLLLGSVYLPYDQEGPPPTMEVRALVAHAGGRKRDLLLGRDANAHHNVWGSTGINRRANTIDFIEAGPSVTDSSDIAEQVAAQNLLQQVTADSEILDHSRVISLDEALAKVLPNLRQGYNSVDAVIDRIVNDYPIEKGTDEDSSEDEITLSPVTGQYLTTFTFSDQNTGIKANVYEF</sequence>
<name>A0AAW1KJG2_POPJA</name>
<organism evidence="1 2">
    <name type="scientific">Popillia japonica</name>
    <name type="common">Japanese beetle</name>
    <dbReference type="NCBI Taxonomy" id="7064"/>
    <lineage>
        <taxon>Eukaryota</taxon>
        <taxon>Metazoa</taxon>
        <taxon>Ecdysozoa</taxon>
        <taxon>Arthropoda</taxon>
        <taxon>Hexapoda</taxon>
        <taxon>Insecta</taxon>
        <taxon>Pterygota</taxon>
        <taxon>Neoptera</taxon>
        <taxon>Endopterygota</taxon>
        <taxon>Coleoptera</taxon>
        <taxon>Polyphaga</taxon>
        <taxon>Scarabaeiformia</taxon>
        <taxon>Scarabaeidae</taxon>
        <taxon>Rutelinae</taxon>
        <taxon>Popillia</taxon>
    </lineage>
</organism>
<dbReference type="Proteomes" id="UP001458880">
    <property type="component" value="Unassembled WGS sequence"/>
</dbReference>
<accession>A0AAW1KJG2</accession>
<dbReference type="AlphaFoldDB" id="A0AAW1KJG2"/>
<proteinExistence type="predicted"/>
<reference evidence="1 2" key="1">
    <citation type="journal article" date="2024" name="BMC Genomics">
        <title>De novo assembly and annotation of Popillia japonica's genome with initial clues to its potential as an invasive pest.</title>
        <authorList>
            <person name="Cucini C."/>
            <person name="Boschi S."/>
            <person name="Funari R."/>
            <person name="Cardaioli E."/>
            <person name="Iannotti N."/>
            <person name="Marturano G."/>
            <person name="Paoli F."/>
            <person name="Bruttini M."/>
            <person name="Carapelli A."/>
            <person name="Frati F."/>
            <person name="Nardi F."/>
        </authorList>
    </citation>
    <scope>NUCLEOTIDE SEQUENCE [LARGE SCALE GENOMIC DNA]</scope>
    <source>
        <strain evidence="1">DMR45628</strain>
    </source>
</reference>
<dbReference type="InterPro" id="IPR036691">
    <property type="entry name" value="Endo/exonu/phosph_ase_sf"/>
</dbReference>
<protein>
    <submittedName>
        <fullName evidence="1">Uncharacterized protein</fullName>
    </submittedName>
</protein>
<dbReference type="SUPFAM" id="SSF56219">
    <property type="entry name" value="DNase I-like"/>
    <property type="match status" value="1"/>
</dbReference>
<evidence type="ECO:0000313" key="1">
    <source>
        <dbReference type="EMBL" id="KAK9719490.1"/>
    </source>
</evidence>
<comment type="caution">
    <text evidence="1">The sequence shown here is derived from an EMBL/GenBank/DDBJ whole genome shotgun (WGS) entry which is preliminary data.</text>
</comment>
<dbReference type="Gene3D" id="3.60.10.10">
    <property type="entry name" value="Endonuclease/exonuclease/phosphatase"/>
    <property type="match status" value="1"/>
</dbReference>